<keyword evidence="1" id="KW-1133">Transmembrane helix</keyword>
<proteinExistence type="predicted"/>
<evidence type="ECO:0000313" key="2">
    <source>
        <dbReference type="EMBL" id="EFK95847.1"/>
    </source>
</evidence>
<dbReference type="AlphaFoldDB" id="D9PKR4"/>
<name>D9PKR4_9ZZZZ</name>
<reference evidence="2" key="1">
    <citation type="submission" date="2010-07" db="EMBL/GenBank/DDBJ databases">
        <authorList>
            <consortium name="CONSOLIDER consortium CSD2007-00005"/>
            <person name="Guazzaroni M.-E."/>
            <person name="Richter M."/>
            <person name="Garcia-Salamanca A."/>
            <person name="Yarza P."/>
            <person name="Ferrer M."/>
        </authorList>
    </citation>
    <scope>NUCLEOTIDE SEQUENCE</scope>
</reference>
<feature type="transmembrane region" description="Helical" evidence="1">
    <location>
        <begin position="6"/>
        <end position="29"/>
    </location>
</feature>
<gene>
    <name evidence="2" type="ORF">LDC_2133</name>
</gene>
<evidence type="ECO:0008006" key="3">
    <source>
        <dbReference type="Google" id="ProtNLM"/>
    </source>
</evidence>
<keyword evidence="1" id="KW-0472">Membrane</keyword>
<evidence type="ECO:0000256" key="1">
    <source>
        <dbReference type="SAM" id="Phobius"/>
    </source>
</evidence>
<sequence>MSIQSVQKYLVCILATLFMCVIGVGYIALYSHILRERGELAEARTELAQMKQQEVAEASLGAYVERSQEDVEKLQTYILSIEDPLPFLTLVEEDMAQVAGVTVAVESFFEEGGNGASVEKEDEILRERYVFVAVSAVGAWEDLYHFLAMLEHIPYAVRTEKVVFVDEAKEGAGEKWKVQVSMRMLAR</sequence>
<reference evidence="2" key="2">
    <citation type="journal article" date="2011" name="Microb. Ecol.">
        <title>Taxonomic and Functional Metagenomic Profiling of the Microbial Community in the Anoxic Sediment of a Sub-saline Shallow Lake (Laguna de Carrizo, Central Spain).</title>
        <authorList>
            <person name="Ferrer M."/>
            <person name="Guazzaroni M.E."/>
            <person name="Richter M."/>
            <person name="Garcia-Salamanca A."/>
            <person name="Yarza P."/>
            <person name="Suarez-Suarez A."/>
            <person name="Solano J."/>
            <person name="Alcaide M."/>
            <person name="van Dillewijn P."/>
            <person name="Molina-Henares M.A."/>
            <person name="Lopez-Cortes N."/>
            <person name="Al-Ramahi Y."/>
            <person name="Guerrero C."/>
            <person name="Acosta A."/>
            <person name="de Eugenio L.I."/>
            <person name="Martinez V."/>
            <person name="Marques S."/>
            <person name="Rojo F."/>
            <person name="Santero E."/>
            <person name="Genilloud O."/>
            <person name="Perez-Perez J."/>
            <person name="Rossello-Mora R."/>
            <person name="Ramos J.L."/>
        </authorList>
    </citation>
    <scope>NUCLEOTIDE SEQUENCE</scope>
</reference>
<organism evidence="2">
    <name type="scientific">sediment metagenome</name>
    <dbReference type="NCBI Taxonomy" id="749907"/>
    <lineage>
        <taxon>unclassified sequences</taxon>
        <taxon>metagenomes</taxon>
        <taxon>ecological metagenomes</taxon>
    </lineage>
</organism>
<accession>D9PKR4</accession>
<keyword evidence="1" id="KW-0812">Transmembrane</keyword>
<comment type="caution">
    <text evidence="2">The sequence shown here is derived from an EMBL/GenBank/DDBJ whole genome shotgun (WGS) entry which is preliminary data.</text>
</comment>
<protein>
    <recommendedName>
        <fullName evidence="3">Pilus assembly protein, PilO</fullName>
    </recommendedName>
</protein>
<dbReference type="EMBL" id="ADZX01000636">
    <property type="protein sequence ID" value="EFK95847.1"/>
    <property type="molecule type" value="Genomic_DNA"/>
</dbReference>